<dbReference type="Gene3D" id="2.40.50.90">
    <property type="match status" value="1"/>
</dbReference>
<evidence type="ECO:0000256" key="1">
    <source>
        <dbReference type="SAM" id="MobiDB-lite"/>
    </source>
</evidence>
<dbReference type="InterPro" id="IPR016071">
    <property type="entry name" value="Staphylococal_nuclease_OB-fold"/>
</dbReference>
<dbReference type="SUPFAM" id="SSF50199">
    <property type="entry name" value="Staphylococcal nuclease"/>
    <property type="match status" value="1"/>
</dbReference>
<accession>A0A6C0EUE9</accession>
<proteinExistence type="predicted"/>
<organism evidence="3">
    <name type="scientific">viral metagenome</name>
    <dbReference type="NCBI Taxonomy" id="1070528"/>
    <lineage>
        <taxon>unclassified sequences</taxon>
        <taxon>metagenomes</taxon>
        <taxon>organismal metagenomes</taxon>
    </lineage>
</organism>
<evidence type="ECO:0000259" key="2">
    <source>
        <dbReference type="PROSITE" id="PS50830"/>
    </source>
</evidence>
<dbReference type="PROSITE" id="PS50830">
    <property type="entry name" value="TNASE_3"/>
    <property type="match status" value="1"/>
</dbReference>
<dbReference type="AlphaFoldDB" id="A0A6C0EUE9"/>
<dbReference type="EMBL" id="MN738949">
    <property type="protein sequence ID" value="QHT32814.1"/>
    <property type="molecule type" value="Genomic_DNA"/>
</dbReference>
<dbReference type="Pfam" id="PF00565">
    <property type="entry name" value="SNase"/>
    <property type="match status" value="1"/>
</dbReference>
<feature type="compositionally biased region" description="Low complexity" evidence="1">
    <location>
        <begin position="31"/>
        <end position="54"/>
    </location>
</feature>
<name>A0A6C0EUE9_9ZZZZ</name>
<feature type="region of interest" description="Disordered" evidence="1">
    <location>
        <begin position="28"/>
        <end position="54"/>
    </location>
</feature>
<protein>
    <recommendedName>
        <fullName evidence="2">TNase-like domain-containing protein</fullName>
    </recommendedName>
</protein>
<dbReference type="SMART" id="SM00318">
    <property type="entry name" value="SNc"/>
    <property type="match status" value="1"/>
</dbReference>
<dbReference type="InterPro" id="IPR035437">
    <property type="entry name" value="SNase_OB-fold_sf"/>
</dbReference>
<sequence>MSANKRTNYICNLWKCISNLIVRSNNTNHYSDNTNTQSNTQTNTQTDNHSIPQPTQLTIPLPTIEWKDTQAFIPPICEGQVIKVYDGDTITIAAKLPYNDSLLYRFSIRLNGIDSPEIKGHSEDEKTAAQVSKRALENLILHKYVVLKNKSTEKYGRILADVYIVYEKNDKLHLNKWMLDNRYAVEYDGGTKKAPKSWLKYQKTGSKN</sequence>
<reference evidence="3" key="1">
    <citation type="journal article" date="2020" name="Nature">
        <title>Giant virus diversity and host interactions through global metagenomics.</title>
        <authorList>
            <person name="Schulz F."/>
            <person name="Roux S."/>
            <person name="Paez-Espino D."/>
            <person name="Jungbluth S."/>
            <person name="Walsh D.A."/>
            <person name="Denef V.J."/>
            <person name="McMahon K.D."/>
            <person name="Konstantinidis K.T."/>
            <person name="Eloe-Fadrosh E.A."/>
            <person name="Kyrpides N.C."/>
            <person name="Woyke T."/>
        </authorList>
    </citation>
    <scope>NUCLEOTIDE SEQUENCE</scope>
    <source>
        <strain evidence="3">GVMAG-M-3300009161-30</strain>
    </source>
</reference>
<feature type="domain" description="TNase-like" evidence="2">
    <location>
        <begin position="75"/>
        <end position="208"/>
    </location>
</feature>
<evidence type="ECO:0000313" key="3">
    <source>
        <dbReference type="EMBL" id="QHT32814.1"/>
    </source>
</evidence>